<dbReference type="GO" id="GO:0005737">
    <property type="term" value="C:cytoplasm"/>
    <property type="evidence" value="ECO:0007669"/>
    <property type="project" value="TreeGrafter"/>
</dbReference>
<dbReference type="Proteomes" id="UP000188354">
    <property type="component" value="Chromosome LG06"/>
</dbReference>
<accession>A0A1J7HCD7</accession>
<dbReference type="Pfam" id="PF13639">
    <property type="entry name" value="zf-RING_2"/>
    <property type="match status" value="1"/>
</dbReference>
<evidence type="ECO:0000313" key="9">
    <source>
        <dbReference type="Proteomes" id="UP000188354"/>
    </source>
</evidence>
<evidence type="ECO:0000256" key="1">
    <source>
        <dbReference type="ARBA" id="ARBA00000900"/>
    </source>
</evidence>
<evidence type="ECO:0000259" key="7">
    <source>
        <dbReference type="PROSITE" id="PS50089"/>
    </source>
</evidence>
<gene>
    <name evidence="8" type="ORF">TanjilG_00418</name>
</gene>
<keyword evidence="4 6" id="KW-0863">Zinc-finger</keyword>
<organism evidence="8 9">
    <name type="scientific">Lupinus angustifolius</name>
    <name type="common">Narrow-leaved blue lupine</name>
    <dbReference type="NCBI Taxonomy" id="3871"/>
    <lineage>
        <taxon>Eukaryota</taxon>
        <taxon>Viridiplantae</taxon>
        <taxon>Streptophyta</taxon>
        <taxon>Embryophyta</taxon>
        <taxon>Tracheophyta</taxon>
        <taxon>Spermatophyta</taxon>
        <taxon>Magnoliopsida</taxon>
        <taxon>eudicotyledons</taxon>
        <taxon>Gunneridae</taxon>
        <taxon>Pentapetalae</taxon>
        <taxon>rosids</taxon>
        <taxon>fabids</taxon>
        <taxon>Fabales</taxon>
        <taxon>Fabaceae</taxon>
        <taxon>Papilionoideae</taxon>
        <taxon>50 kb inversion clade</taxon>
        <taxon>genistoids sensu lato</taxon>
        <taxon>core genistoids</taxon>
        <taxon>Genisteae</taxon>
        <taxon>Lupinus</taxon>
    </lineage>
</organism>
<dbReference type="InterPro" id="IPR013083">
    <property type="entry name" value="Znf_RING/FYVE/PHD"/>
</dbReference>
<keyword evidence="3" id="KW-0479">Metal-binding</keyword>
<comment type="catalytic activity">
    <reaction evidence="1">
        <text>S-ubiquitinyl-[E2 ubiquitin-conjugating enzyme]-L-cysteine + [acceptor protein]-L-lysine = [E2 ubiquitin-conjugating enzyme]-L-cysteine + N(6)-ubiquitinyl-[acceptor protein]-L-lysine.</text>
        <dbReference type="EC" id="2.3.2.27"/>
    </reaction>
</comment>
<dbReference type="GO" id="GO:0061630">
    <property type="term" value="F:ubiquitin protein ligase activity"/>
    <property type="evidence" value="ECO:0007669"/>
    <property type="project" value="UniProtKB-EC"/>
</dbReference>
<evidence type="ECO:0000256" key="6">
    <source>
        <dbReference type="PROSITE-ProRule" id="PRU00175"/>
    </source>
</evidence>
<dbReference type="SMART" id="SM00184">
    <property type="entry name" value="RING"/>
    <property type="match status" value="1"/>
</dbReference>
<sequence>MDHPTWYECYVHQQQQPRNIKLTDSFRIEAKFIIQYFLPINDDPNSDPPIIDTVPLFEASITLPCKHAFEINHKDFLQRYLINSSYETLLNYVSPRYIENVSCEIIAQLRRLYNDDASNHGFAKSSNSRGESFDCDLNIIIDIPINTSDEELAREEQLSMQEDVKMVPASDKDIQSLKTYKLPQQCQICLEKFYGEKEDEDDDVEITTMPCDHVFHHHCIMQWLQTSHMCPLCRYPLSTNNERKR</sequence>
<dbReference type="InterPro" id="IPR001841">
    <property type="entry name" value="Znf_RING"/>
</dbReference>
<dbReference type="Gramene" id="OIW10480">
    <property type="protein sequence ID" value="OIW10480"/>
    <property type="gene ID" value="TanjilG_00418"/>
</dbReference>
<dbReference type="OMA" id="NTEINFT"/>
<evidence type="ECO:0000313" key="8">
    <source>
        <dbReference type="EMBL" id="OIW10480.1"/>
    </source>
</evidence>
<dbReference type="PANTHER" id="PTHR15710">
    <property type="entry name" value="E3 UBIQUITIN-PROTEIN LIGASE PRAJA"/>
    <property type="match status" value="1"/>
</dbReference>
<reference evidence="8 9" key="1">
    <citation type="journal article" date="2017" name="Plant Biotechnol. J.">
        <title>A comprehensive draft genome sequence for lupin (Lupinus angustifolius), an emerging health food: insights into plant-microbe interactions and legume evolution.</title>
        <authorList>
            <person name="Hane J.K."/>
            <person name="Ming Y."/>
            <person name="Kamphuis L.G."/>
            <person name="Nelson M.N."/>
            <person name="Garg G."/>
            <person name="Atkins C.A."/>
            <person name="Bayer P.E."/>
            <person name="Bravo A."/>
            <person name="Bringans S."/>
            <person name="Cannon S."/>
            <person name="Edwards D."/>
            <person name="Foley R."/>
            <person name="Gao L.L."/>
            <person name="Harrison M.J."/>
            <person name="Huang W."/>
            <person name="Hurgobin B."/>
            <person name="Li S."/>
            <person name="Liu C.W."/>
            <person name="McGrath A."/>
            <person name="Morahan G."/>
            <person name="Murray J."/>
            <person name="Weller J."/>
            <person name="Jian J."/>
            <person name="Singh K.B."/>
        </authorList>
    </citation>
    <scope>NUCLEOTIDE SEQUENCE [LARGE SCALE GENOMIC DNA]</scope>
    <source>
        <strain evidence="9">cv. Tanjil</strain>
        <tissue evidence="8">Whole plant</tissue>
    </source>
</reference>
<dbReference type="GO" id="GO:0008270">
    <property type="term" value="F:zinc ion binding"/>
    <property type="evidence" value="ECO:0007669"/>
    <property type="project" value="UniProtKB-KW"/>
</dbReference>
<dbReference type="EMBL" id="CM007366">
    <property type="protein sequence ID" value="OIW10480.1"/>
    <property type="molecule type" value="Genomic_DNA"/>
</dbReference>
<dbReference type="PROSITE" id="PS50089">
    <property type="entry name" value="ZF_RING_2"/>
    <property type="match status" value="1"/>
</dbReference>
<dbReference type="Gene3D" id="3.30.40.10">
    <property type="entry name" value="Zinc/RING finger domain, C3HC4 (zinc finger)"/>
    <property type="match status" value="1"/>
</dbReference>
<dbReference type="InterPro" id="IPR011016">
    <property type="entry name" value="Znf_RING-CH"/>
</dbReference>
<feature type="domain" description="RING-type" evidence="7">
    <location>
        <begin position="186"/>
        <end position="234"/>
    </location>
</feature>
<evidence type="ECO:0000256" key="4">
    <source>
        <dbReference type="ARBA" id="ARBA00022771"/>
    </source>
</evidence>
<protein>
    <recommendedName>
        <fullName evidence="2">RING-type E3 ubiquitin transferase</fullName>
        <ecNumber evidence="2">2.3.2.27</ecNumber>
    </recommendedName>
</protein>
<name>A0A1J7HCD7_LUPAN</name>
<dbReference type="AlphaFoldDB" id="A0A1J7HCD7"/>
<dbReference type="EC" id="2.3.2.27" evidence="2"/>
<dbReference type="GO" id="GO:0016567">
    <property type="term" value="P:protein ubiquitination"/>
    <property type="evidence" value="ECO:0007669"/>
    <property type="project" value="TreeGrafter"/>
</dbReference>
<dbReference type="SMART" id="SM00744">
    <property type="entry name" value="RINGv"/>
    <property type="match status" value="1"/>
</dbReference>
<dbReference type="PANTHER" id="PTHR15710:SF217">
    <property type="entry name" value="E3 UBIQUITIN-PROTEIN LIGASE RDUF2"/>
    <property type="match status" value="1"/>
</dbReference>
<evidence type="ECO:0000256" key="2">
    <source>
        <dbReference type="ARBA" id="ARBA00012483"/>
    </source>
</evidence>
<evidence type="ECO:0000256" key="3">
    <source>
        <dbReference type="ARBA" id="ARBA00022723"/>
    </source>
</evidence>
<keyword evidence="9" id="KW-1185">Reference proteome</keyword>
<evidence type="ECO:0000256" key="5">
    <source>
        <dbReference type="ARBA" id="ARBA00022833"/>
    </source>
</evidence>
<dbReference type="SUPFAM" id="SSF57850">
    <property type="entry name" value="RING/U-box"/>
    <property type="match status" value="1"/>
</dbReference>
<keyword evidence="5" id="KW-0862">Zinc</keyword>
<proteinExistence type="predicted"/>